<dbReference type="GO" id="GO:0001508">
    <property type="term" value="P:action potential"/>
    <property type="evidence" value="ECO:0007669"/>
    <property type="project" value="TreeGrafter"/>
</dbReference>
<accession>A0A1P8UTP7</accession>
<evidence type="ECO:0000256" key="2">
    <source>
        <dbReference type="ARBA" id="ARBA00022448"/>
    </source>
</evidence>
<protein>
    <submittedName>
        <fullName evidence="10">Voltage-gated potassium channel</fullName>
    </submittedName>
</protein>
<dbReference type="InterPro" id="IPR013099">
    <property type="entry name" value="K_chnl_dom"/>
</dbReference>
<organism evidence="10 11">
    <name type="scientific">Salipiger abyssi</name>
    <dbReference type="NCBI Taxonomy" id="1250539"/>
    <lineage>
        <taxon>Bacteria</taxon>
        <taxon>Pseudomonadati</taxon>
        <taxon>Pseudomonadota</taxon>
        <taxon>Alphaproteobacteria</taxon>
        <taxon>Rhodobacterales</taxon>
        <taxon>Roseobacteraceae</taxon>
        <taxon>Salipiger</taxon>
    </lineage>
</organism>
<keyword evidence="7 10" id="KW-0407">Ion channel</keyword>
<dbReference type="PANTHER" id="PTHR11537">
    <property type="entry name" value="VOLTAGE-GATED POTASSIUM CHANNEL"/>
    <property type="match status" value="1"/>
</dbReference>
<reference evidence="10 11" key="1">
    <citation type="submission" date="2016-04" db="EMBL/GenBank/DDBJ databases">
        <title>Deep-sea bacteria in the southern Pacific.</title>
        <authorList>
            <person name="Tang K."/>
        </authorList>
    </citation>
    <scope>NUCLEOTIDE SEQUENCE [LARGE SCALE GENOMIC DNA]</scope>
    <source>
        <strain evidence="10 11">JLT2014</strain>
    </source>
</reference>
<evidence type="ECO:0000256" key="5">
    <source>
        <dbReference type="ARBA" id="ARBA00023065"/>
    </source>
</evidence>
<keyword evidence="3 8" id="KW-0812">Transmembrane</keyword>
<feature type="transmembrane region" description="Helical" evidence="8">
    <location>
        <begin position="194"/>
        <end position="214"/>
    </location>
</feature>
<evidence type="ECO:0000256" key="4">
    <source>
        <dbReference type="ARBA" id="ARBA00022989"/>
    </source>
</evidence>
<evidence type="ECO:0000259" key="9">
    <source>
        <dbReference type="Pfam" id="PF07885"/>
    </source>
</evidence>
<dbReference type="RefSeq" id="WP_076699459.1">
    <property type="nucleotide sequence ID" value="NZ_CP015093.1"/>
</dbReference>
<evidence type="ECO:0000256" key="1">
    <source>
        <dbReference type="ARBA" id="ARBA00004141"/>
    </source>
</evidence>
<dbReference type="OrthoDB" id="9799090at2"/>
<dbReference type="Pfam" id="PF07885">
    <property type="entry name" value="Ion_trans_2"/>
    <property type="match status" value="1"/>
</dbReference>
<feature type="transmembrane region" description="Helical" evidence="8">
    <location>
        <begin position="25"/>
        <end position="43"/>
    </location>
</feature>
<sequence length="257" mass="28875">MRKDRLTTLRELYEGDSDRAHRFRYVVLTFDIVTVLFVIATSFTHHGPVVEAIDAVFGVFILADFAARIAISQNRLRFLLMPVTLADIVSIISFLAPLAGEGLGFLRVVRTLRFLHTYQLLKRLRADFPFFRHNQDVFIAAINLMVFIFVMTGLVYATQYGSNPQISNYADALYFTVTALTTTGFGDITLTGSFGRMISVVVMIFGVTLFLRLAQVLFRPNKVRETCRTCGLSLHDADAVHCKHCGAVIHIETEGQN</sequence>
<feature type="transmembrane region" description="Helical" evidence="8">
    <location>
        <begin position="169"/>
        <end position="188"/>
    </location>
</feature>
<feature type="transmembrane region" description="Helical" evidence="8">
    <location>
        <begin position="49"/>
        <end position="71"/>
    </location>
</feature>
<keyword evidence="6 8" id="KW-0472">Membrane</keyword>
<name>A0A1P8UTP7_9RHOB</name>
<dbReference type="KEGG" id="paby:Ga0080574_TMP2436"/>
<evidence type="ECO:0000256" key="6">
    <source>
        <dbReference type="ARBA" id="ARBA00023136"/>
    </source>
</evidence>
<evidence type="ECO:0000313" key="10">
    <source>
        <dbReference type="EMBL" id="APZ52770.1"/>
    </source>
</evidence>
<evidence type="ECO:0000256" key="8">
    <source>
        <dbReference type="SAM" id="Phobius"/>
    </source>
</evidence>
<dbReference type="AlphaFoldDB" id="A0A1P8UTP7"/>
<keyword evidence="4 8" id="KW-1133">Transmembrane helix</keyword>
<keyword evidence="5" id="KW-0406">Ion transport</keyword>
<evidence type="ECO:0000256" key="7">
    <source>
        <dbReference type="ARBA" id="ARBA00023303"/>
    </source>
</evidence>
<dbReference type="Gene3D" id="1.10.287.70">
    <property type="match status" value="1"/>
</dbReference>
<dbReference type="Proteomes" id="UP000187059">
    <property type="component" value="Chromosome"/>
</dbReference>
<dbReference type="STRING" id="1250539.Ga0080574_TMP2436"/>
<comment type="subcellular location">
    <subcellularLocation>
        <location evidence="1">Membrane</location>
        <topology evidence="1">Multi-pass membrane protein</topology>
    </subcellularLocation>
</comment>
<dbReference type="PANTHER" id="PTHR11537:SF254">
    <property type="entry name" value="POTASSIUM VOLTAGE-GATED CHANNEL PROTEIN SHAB"/>
    <property type="match status" value="1"/>
</dbReference>
<dbReference type="InterPro" id="IPR028325">
    <property type="entry name" value="VG_K_chnl"/>
</dbReference>
<feature type="transmembrane region" description="Helical" evidence="8">
    <location>
        <begin position="78"/>
        <end position="99"/>
    </location>
</feature>
<evidence type="ECO:0000313" key="11">
    <source>
        <dbReference type="Proteomes" id="UP000187059"/>
    </source>
</evidence>
<feature type="domain" description="Potassium channel" evidence="9">
    <location>
        <begin position="146"/>
        <end position="218"/>
    </location>
</feature>
<feature type="transmembrane region" description="Helical" evidence="8">
    <location>
        <begin position="137"/>
        <end position="157"/>
    </location>
</feature>
<keyword evidence="2" id="KW-0813">Transport</keyword>
<dbReference type="GO" id="GO:0008076">
    <property type="term" value="C:voltage-gated potassium channel complex"/>
    <property type="evidence" value="ECO:0007669"/>
    <property type="project" value="InterPro"/>
</dbReference>
<proteinExistence type="predicted"/>
<gene>
    <name evidence="10" type="ORF">Ga0080574_TMP2436</name>
</gene>
<dbReference type="SUPFAM" id="SSF81324">
    <property type="entry name" value="Voltage-gated potassium channels"/>
    <property type="match status" value="1"/>
</dbReference>
<dbReference type="GO" id="GO:0005249">
    <property type="term" value="F:voltage-gated potassium channel activity"/>
    <property type="evidence" value="ECO:0007669"/>
    <property type="project" value="InterPro"/>
</dbReference>
<keyword evidence="11" id="KW-1185">Reference proteome</keyword>
<dbReference type="InterPro" id="IPR027359">
    <property type="entry name" value="Volt_channel_dom_sf"/>
</dbReference>
<dbReference type="EMBL" id="CP015093">
    <property type="protein sequence ID" value="APZ52770.1"/>
    <property type="molecule type" value="Genomic_DNA"/>
</dbReference>
<dbReference type="Gene3D" id="1.20.120.350">
    <property type="entry name" value="Voltage-gated potassium channels. Chain C"/>
    <property type="match status" value="1"/>
</dbReference>
<evidence type="ECO:0000256" key="3">
    <source>
        <dbReference type="ARBA" id="ARBA00022692"/>
    </source>
</evidence>